<evidence type="ECO:0000256" key="17">
    <source>
        <dbReference type="ARBA" id="ARBA00023285"/>
    </source>
</evidence>
<feature type="binding site" evidence="23">
    <location>
        <begin position="753"/>
        <end position="757"/>
    </location>
    <ligand>
        <name>methylcob(III)alamin</name>
        <dbReference type="ChEBI" id="CHEBI:28115"/>
    </ligand>
</feature>
<dbReference type="Pfam" id="PF02574">
    <property type="entry name" value="S-methyl_trans"/>
    <property type="match status" value="1"/>
</dbReference>
<comment type="cofactor">
    <cofactor evidence="3 21 22">
        <name>methylcob(III)alamin</name>
        <dbReference type="ChEBI" id="CHEBI:28115"/>
    </cofactor>
</comment>
<dbReference type="CDD" id="cd00740">
    <property type="entry name" value="MeTr"/>
    <property type="match status" value="1"/>
</dbReference>
<dbReference type="PANTHER" id="PTHR45833">
    <property type="entry name" value="METHIONINE SYNTHASE"/>
    <property type="match status" value="1"/>
</dbReference>
<reference evidence="30 31" key="1">
    <citation type="submission" date="2019-07" db="EMBL/GenBank/DDBJ databases">
        <title>Thalassofilum flectens gen. nov., sp. nov., a novel moderate thermophilic anaerobe from a shallow sea hot spring in Kunashir Island (Russia), representing a new family in the order Bacteroidales, and proposal of Thalassofilacea fam. nov.</title>
        <authorList>
            <person name="Kochetkova T.V."/>
            <person name="Podosokorskaya O.A."/>
            <person name="Novikov A."/>
            <person name="Elcheninov A.G."/>
            <person name="Toshchakov S.V."/>
            <person name="Kublanov I.V."/>
        </authorList>
    </citation>
    <scope>NUCLEOTIDE SEQUENCE [LARGE SCALE GENOMIC DNA]</scope>
    <source>
        <strain evidence="30 31">38-H</strain>
    </source>
</reference>
<feature type="domain" description="B12-binding" evidence="28">
    <location>
        <begin position="743"/>
        <end position="878"/>
    </location>
</feature>
<sequence length="1222" mass="136117">MRKIDIKELLKNRILVLDGAMGTMIQQFGLQEEDFRGNKFKDHPVNLKGNNDLLNITKPDVIKQMHREYLNAGADIIETNTFNSTSVSQADYKLENCVYEINLAGARLAREVADEFNKVDTSRPRFVAGSIGPTNRTASMSPDVERPGFRAITFDQLVDAYSQQVEALIDGGVDLLLIETIFDTLNAKAALFAISNIIERRKVDIPVMVSATIADSGGRLLTGQTLEAFVCSVSHYPLLSIGLNCAFGAEQMFPYVEELSSISPFFVSAHPNAGLPNQLGEYDQSAQEMANIVEQLLAKQLVNIIGGCCGTTPKHIEQLAELVKKYSPRTTPKISRHTRLSGLELLEIRPESNFVNIGERTNVAGSRKFARLIAEGKYSEAISVAREQVEGGAQAIDICMDDALIDAPKAMTEFLNLVASEPDIARVPIMIDSSRFDVIEAGLKCTQGKSLVNSISLKEGEDEFIRKAKIIKRYGAAVVVMLFDEDGQAVTTQHRCSVAERSYRILTQKVGFQPEDIIIDPNILAIGTGMAEHANQAVSFIETTRWIKKNLPHAKVSGGVSNLSFSFRGNNLVREAIHSVFLYHAIQAGMDMGIVNPSLLMVYTDIESNLLKLTEDLVLNRRRDATERLLAYTDKLKQTRSQQDKSKDWRSLTVEERLKHSLVKGIDEFISYDVEEAYLNLKSPIKVIEGPLMDGMREVGELFGSGRMFLPQVVKSARVMKQAVKVLEPYLEKQSSTQQRSEQINIVMATVKGDVHDIGKNIVSVVLACNGYNIIDLGVMVPAERILEEVKTSKAHILGLSGLITPSLDEMVHVVKELERNGINIPVLIGGATTSELHTALKIDPEYQGAVVHVRDASQASGIVSNLVSKEKQSETRLKYKQRYQEMLENYAKKKVELISIEDARKNKLELSWSNFKPFEPKATGVHVLKDVDISEFIPFIDWTFFFKAWGLKGRYPEILSDPVHGSEADKLKVEAELMLKEISNKKILKPEGVFGIFPANSIDDDIIIYTDENRNSILMKLPFLRNQEHKPAGEPNLCLADFLAPEDSRQPDWLGCFAVTTGASTSAHIEELKKKGDDFSAIMLQILADRLAEAFAEWLHLKIRKEFWGYSPNESLSVHDVLKEKYVGIRPAPGYPACPDHRGKTWIFKLLNIPETANITLTENLAMNPTASVSAFCFANPNSKYFNVGKIGNDQLSDYAIRINTSISETKRFFPSHILDS</sequence>
<keyword evidence="15 21" id="KW-0862">Zinc</keyword>
<dbReference type="UniPathway" id="UPA00051">
    <property type="reaction ID" value="UER00081"/>
</dbReference>
<feature type="binding site" evidence="23">
    <location>
        <position position="942"/>
    </location>
    <ligand>
        <name>S-adenosyl-L-methionine</name>
        <dbReference type="ChEBI" id="CHEBI:59789"/>
    </ligand>
</feature>
<dbReference type="Proteomes" id="UP000500961">
    <property type="component" value="Chromosome"/>
</dbReference>
<accession>A0A7D4CFH1</accession>
<organism evidence="30 31">
    <name type="scientific">Tenuifilum thalassicum</name>
    <dbReference type="NCBI Taxonomy" id="2590900"/>
    <lineage>
        <taxon>Bacteria</taxon>
        <taxon>Pseudomonadati</taxon>
        <taxon>Bacteroidota</taxon>
        <taxon>Bacteroidia</taxon>
        <taxon>Bacteroidales</taxon>
        <taxon>Tenuifilaceae</taxon>
        <taxon>Tenuifilum</taxon>
    </lineage>
</organism>
<evidence type="ECO:0000256" key="11">
    <source>
        <dbReference type="ARBA" id="ARBA00022679"/>
    </source>
</evidence>
<dbReference type="AlphaFoldDB" id="A0A7D4CFH1"/>
<evidence type="ECO:0000256" key="8">
    <source>
        <dbReference type="ARBA" id="ARBA00022603"/>
    </source>
</evidence>
<keyword evidence="17 21" id="KW-0170">Cobalt</keyword>
<feature type="binding site" evidence="23">
    <location>
        <position position="857"/>
    </location>
    <ligand>
        <name>methylcob(III)alamin</name>
        <dbReference type="ChEBI" id="CHEBI:28115"/>
    </ligand>
</feature>
<dbReference type="PROSITE" id="PS50972">
    <property type="entry name" value="PTERIN_BINDING"/>
    <property type="match status" value="1"/>
</dbReference>
<feature type="domain" description="B12-binding N-terminal" evidence="29">
    <location>
        <begin position="645"/>
        <end position="739"/>
    </location>
</feature>
<dbReference type="NCBIfam" id="TIGR02082">
    <property type="entry name" value="metH"/>
    <property type="match status" value="1"/>
</dbReference>
<comment type="similarity">
    <text evidence="5">Belongs to the vitamin-B12 dependent methionine synthase family.</text>
</comment>
<dbReference type="Gene3D" id="1.10.288.10">
    <property type="entry name" value="Cobalamin-dependent Methionine Synthase, domain 2"/>
    <property type="match status" value="1"/>
</dbReference>
<dbReference type="InterPro" id="IPR033706">
    <property type="entry name" value="Met_synthase_B12-bd"/>
</dbReference>
<dbReference type="InterPro" id="IPR036724">
    <property type="entry name" value="Cobalamin-bd_sf"/>
</dbReference>
<dbReference type="Pfam" id="PF02965">
    <property type="entry name" value="Met_synt_B12"/>
    <property type="match status" value="1"/>
</dbReference>
<keyword evidence="13 21" id="KW-0479">Metal-binding</keyword>
<comment type="pathway">
    <text evidence="4 21">Amino-acid biosynthesis; L-methionine biosynthesis via de novo pathway; L-methionine from L-homocysteine (MetH route): step 1/1.</text>
</comment>
<dbReference type="GO" id="GO:0005829">
    <property type="term" value="C:cytosol"/>
    <property type="evidence" value="ECO:0007669"/>
    <property type="project" value="TreeGrafter"/>
</dbReference>
<evidence type="ECO:0000256" key="21">
    <source>
        <dbReference type="PIRNR" id="PIRNR000381"/>
    </source>
</evidence>
<dbReference type="EMBL" id="CP041345">
    <property type="protein sequence ID" value="QKG79026.1"/>
    <property type="molecule type" value="Genomic_DNA"/>
</dbReference>
<comment type="cofactor">
    <cofactor evidence="2 21 24">
        <name>Zn(2+)</name>
        <dbReference type="ChEBI" id="CHEBI:29105"/>
    </cofactor>
</comment>
<evidence type="ECO:0000259" key="26">
    <source>
        <dbReference type="PROSITE" id="PS50972"/>
    </source>
</evidence>
<dbReference type="SUPFAM" id="SSF56507">
    <property type="entry name" value="Methionine synthase activation domain-like"/>
    <property type="match status" value="1"/>
</dbReference>
<comment type="catalytic activity">
    <reaction evidence="1 21">
        <text>(6S)-5-methyl-5,6,7,8-tetrahydrofolate + L-homocysteine = (6S)-5,6,7,8-tetrahydrofolate + L-methionine</text>
        <dbReference type="Rhea" id="RHEA:11172"/>
        <dbReference type="ChEBI" id="CHEBI:18608"/>
        <dbReference type="ChEBI" id="CHEBI:57453"/>
        <dbReference type="ChEBI" id="CHEBI:57844"/>
        <dbReference type="ChEBI" id="CHEBI:58199"/>
        <dbReference type="EC" id="2.1.1.13"/>
    </reaction>
</comment>
<evidence type="ECO:0000256" key="23">
    <source>
        <dbReference type="PIRSR" id="PIRSR000381-2"/>
    </source>
</evidence>
<keyword evidence="16 21" id="KW-0486">Methionine biosynthesis</keyword>
<evidence type="ECO:0000256" key="12">
    <source>
        <dbReference type="ARBA" id="ARBA00022691"/>
    </source>
</evidence>
<evidence type="ECO:0000256" key="18">
    <source>
        <dbReference type="ARBA" id="ARBA00025552"/>
    </source>
</evidence>
<evidence type="ECO:0000256" key="24">
    <source>
        <dbReference type="PROSITE-ProRule" id="PRU00333"/>
    </source>
</evidence>
<dbReference type="GO" id="GO:0032259">
    <property type="term" value="P:methylation"/>
    <property type="evidence" value="ECO:0007669"/>
    <property type="project" value="UniProtKB-KW"/>
</dbReference>
<evidence type="ECO:0000256" key="15">
    <source>
        <dbReference type="ARBA" id="ARBA00022833"/>
    </source>
</evidence>
<proteinExistence type="inferred from homology"/>
<dbReference type="SUPFAM" id="SSF51717">
    <property type="entry name" value="Dihydropteroate synthetase-like"/>
    <property type="match status" value="1"/>
</dbReference>
<dbReference type="SUPFAM" id="SSF82282">
    <property type="entry name" value="Homocysteine S-methyltransferase"/>
    <property type="match status" value="1"/>
</dbReference>
<dbReference type="FunFam" id="1.10.1240.10:FF:000001">
    <property type="entry name" value="Methionine synthase"/>
    <property type="match status" value="1"/>
</dbReference>
<comment type="domain">
    <text evidence="21">Modular enzyme with four functionally distinct domains. The isolated Hcy-binding domain catalyzes methyl transfer from free methylcobalamin to homocysteine. The Hcy-binding domain in association with the pterin-binding domain catalyzes the methylation of cob(I)alamin by methyltetrahydrofolate and the methylation of homocysteine. The B12-binding domain binds the cofactor. The AdoMet activation domain binds S-adenosyl-L-methionine. Under aerobic conditions cob(I)alamin can be converted to inactive cob(II)alamin. Reductive methylation by S-adenosyl-L-methionine and flavodoxin regenerates methylcobalamin.</text>
</comment>
<dbReference type="Gene3D" id="1.10.1240.10">
    <property type="entry name" value="Methionine synthase domain"/>
    <property type="match status" value="1"/>
</dbReference>
<keyword evidence="31" id="KW-1185">Reference proteome</keyword>
<evidence type="ECO:0000259" key="29">
    <source>
        <dbReference type="PROSITE" id="PS51337"/>
    </source>
</evidence>
<keyword evidence="8 21" id="KW-0489">Methyltransferase</keyword>
<dbReference type="InterPro" id="IPR000489">
    <property type="entry name" value="Pterin-binding_dom"/>
</dbReference>
<protein>
    <recommendedName>
        <fullName evidence="7 20">Methionine synthase</fullName>
        <ecNumber evidence="6 20">2.1.1.13</ecNumber>
    </recommendedName>
    <alternativeName>
        <fullName evidence="19 21">5-methyltetrahydrofolate--homocysteine methyltransferase</fullName>
    </alternativeName>
</protein>
<dbReference type="Gene3D" id="3.40.50.280">
    <property type="entry name" value="Cobalamin-binding domain"/>
    <property type="match status" value="1"/>
</dbReference>
<dbReference type="EC" id="2.1.1.13" evidence="6 20"/>
<dbReference type="FunFam" id="3.20.20.20:FF:000002">
    <property type="entry name" value="Methionine synthase"/>
    <property type="match status" value="1"/>
</dbReference>
<evidence type="ECO:0000256" key="5">
    <source>
        <dbReference type="ARBA" id="ARBA00010398"/>
    </source>
</evidence>
<keyword evidence="9 21" id="KW-0028">Amino-acid biosynthesis</keyword>
<dbReference type="InterPro" id="IPR036589">
    <property type="entry name" value="HCY_dom_sf"/>
</dbReference>
<feature type="domain" description="Pterin-binding" evidence="26">
    <location>
        <begin position="354"/>
        <end position="615"/>
    </location>
</feature>
<feature type="binding site" evidence="23">
    <location>
        <position position="801"/>
    </location>
    <ligand>
        <name>methylcob(III)alamin</name>
        <dbReference type="ChEBI" id="CHEBI:28115"/>
    </ligand>
</feature>
<evidence type="ECO:0000313" key="30">
    <source>
        <dbReference type="EMBL" id="QKG79026.1"/>
    </source>
</evidence>
<keyword evidence="14" id="KW-0677">Repeat</keyword>
<gene>
    <name evidence="30" type="primary">metH</name>
    <name evidence="30" type="ORF">FHG85_01680</name>
</gene>
<evidence type="ECO:0000256" key="20">
    <source>
        <dbReference type="NCBIfam" id="TIGR02082"/>
    </source>
</evidence>
<dbReference type="Gene3D" id="3.20.20.330">
    <property type="entry name" value="Homocysteine-binding-like domain"/>
    <property type="match status" value="1"/>
</dbReference>
<dbReference type="Gene3D" id="3.10.196.10">
    <property type="entry name" value="Vitamin B12-dependent methionine synthase, activation domain"/>
    <property type="match status" value="1"/>
</dbReference>
<dbReference type="SUPFAM" id="SSF52242">
    <property type="entry name" value="Cobalamin (vitamin B12)-binding domain"/>
    <property type="match status" value="1"/>
</dbReference>
<evidence type="ECO:0000256" key="16">
    <source>
        <dbReference type="ARBA" id="ARBA00023167"/>
    </source>
</evidence>
<evidence type="ECO:0000256" key="1">
    <source>
        <dbReference type="ARBA" id="ARBA00001700"/>
    </source>
</evidence>
<dbReference type="PROSITE" id="PS51337">
    <property type="entry name" value="B12_BINDING_NTER"/>
    <property type="match status" value="1"/>
</dbReference>
<dbReference type="GO" id="GO:0008270">
    <property type="term" value="F:zinc ion binding"/>
    <property type="evidence" value="ECO:0007669"/>
    <property type="project" value="UniProtKB-UniRule"/>
</dbReference>
<evidence type="ECO:0000313" key="31">
    <source>
        <dbReference type="Proteomes" id="UP000500961"/>
    </source>
</evidence>
<evidence type="ECO:0000256" key="7">
    <source>
        <dbReference type="ARBA" id="ARBA00013998"/>
    </source>
</evidence>
<dbReference type="KEGG" id="ttz:FHG85_01680"/>
<dbReference type="GO" id="GO:0031419">
    <property type="term" value="F:cobalamin binding"/>
    <property type="evidence" value="ECO:0007669"/>
    <property type="project" value="UniProtKB-UniRule"/>
</dbReference>
<dbReference type="InterPro" id="IPR003759">
    <property type="entry name" value="Cbl-bd_cap"/>
</dbReference>
<dbReference type="InterPro" id="IPR037010">
    <property type="entry name" value="VitB12-dep_Met_synth_activ_sf"/>
</dbReference>
<dbReference type="Pfam" id="PF02607">
    <property type="entry name" value="B12-binding_2"/>
    <property type="match status" value="1"/>
</dbReference>
<dbReference type="PROSITE" id="PS50974">
    <property type="entry name" value="ADOMET_ACTIVATION"/>
    <property type="match status" value="1"/>
</dbReference>
<dbReference type="InterPro" id="IPR036594">
    <property type="entry name" value="Meth_synthase_dom"/>
</dbReference>
<dbReference type="Gene3D" id="3.20.20.20">
    <property type="entry name" value="Dihydropteroate synthase-like"/>
    <property type="match status" value="1"/>
</dbReference>
<evidence type="ECO:0000256" key="14">
    <source>
        <dbReference type="ARBA" id="ARBA00022737"/>
    </source>
</evidence>
<evidence type="ECO:0000256" key="19">
    <source>
        <dbReference type="ARBA" id="ARBA00031040"/>
    </source>
</evidence>
<keyword evidence="11 21" id="KW-0808">Transferase</keyword>
<feature type="binding site" evidence="23">
    <location>
        <position position="805"/>
    </location>
    <ligand>
        <name>methylcob(III)alamin</name>
        <dbReference type="ChEBI" id="CHEBI:28115"/>
    </ligand>
</feature>
<feature type="binding site" evidence="23">
    <location>
        <position position="689"/>
    </location>
    <ligand>
        <name>methylcob(III)alamin</name>
        <dbReference type="ChEBI" id="CHEBI:28115"/>
    </ligand>
</feature>
<evidence type="ECO:0000259" key="28">
    <source>
        <dbReference type="PROSITE" id="PS51332"/>
    </source>
</evidence>
<dbReference type="InterPro" id="IPR004223">
    <property type="entry name" value="VitB12-dep_Met_synth_activ_dom"/>
</dbReference>
<dbReference type="InterPro" id="IPR006158">
    <property type="entry name" value="Cobalamin-bd"/>
</dbReference>
<feature type="binding site" evidence="22 24">
    <location>
        <position position="309"/>
    </location>
    <ligand>
        <name>Zn(2+)</name>
        <dbReference type="ChEBI" id="CHEBI:29105"/>
    </ligand>
</feature>
<dbReference type="InterPro" id="IPR011822">
    <property type="entry name" value="MetH"/>
</dbReference>
<evidence type="ECO:0000256" key="13">
    <source>
        <dbReference type="ARBA" id="ARBA00022723"/>
    </source>
</evidence>
<dbReference type="SUPFAM" id="SSF47644">
    <property type="entry name" value="Methionine synthase domain"/>
    <property type="match status" value="1"/>
</dbReference>
<evidence type="ECO:0000256" key="3">
    <source>
        <dbReference type="ARBA" id="ARBA00001956"/>
    </source>
</evidence>
<feature type="binding site" evidence="23">
    <location>
        <begin position="1186"/>
        <end position="1187"/>
    </location>
    <ligand>
        <name>S-adenosyl-L-methionine</name>
        <dbReference type="ChEBI" id="CHEBI:59789"/>
    </ligand>
</feature>
<dbReference type="GO" id="GO:0050667">
    <property type="term" value="P:homocysteine metabolic process"/>
    <property type="evidence" value="ECO:0007669"/>
    <property type="project" value="TreeGrafter"/>
</dbReference>
<feature type="binding site" description="axial binding residue" evidence="22">
    <location>
        <position position="756"/>
    </location>
    <ligand>
        <name>methylcob(III)alamin</name>
        <dbReference type="ChEBI" id="CHEBI:28115"/>
    </ligand>
    <ligandPart>
        <name>Co</name>
        <dbReference type="ChEBI" id="CHEBI:27638"/>
    </ligandPart>
</feature>
<dbReference type="PROSITE" id="PS51332">
    <property type="entry name" value="B12_BINDING"/>
    <property type="match status" value="1"/>
</dbReference>
<evidence type="ECO:0000256" key="6">
    <source>
        <dbReference type="ARBA" id="ARBA00012032"/>
    </source>
</evidence>
<comment type="function">
    <text evidence="18 21">Catalyzes the transfer of a methyl group from methyl-cobalamin to homocysteine, yielding enzyme-bound cob(I)alamin and methionine. Subsequently, remethylates the cofactor using methyltetrahydrofolate.</text>
</comment>
<evidence type="ECO:0000256" key="2">
    <source>
        <dbReference type="ARBA" id="ARBA00001947"/>
    </source>
</evidence>
<dbReference type="PROSITE" id="PS50970">
    <property type="entry name" value="HCY"/>
    <property type="match status" value="1"/>
</dbReference>
<dbReference type="InterPro" id="IPR003726">
    <property type="entry name" value="HCY_dom"/>
</dbReference>
<keyword evidence="10 21" id="KW-0846">Cobalamin</keyword>
<feature type="binding site" evidence="22 24">
    <location>
        <position position="308"/>
    </location>
    <ligand>
        <name>Zn(2+)</name>
        <dbReference type="ChEBI" id="CHEBI:29105"/>
    </ligand>
</feature>
<feature type="binding site" evidence="22 24">
    <location>
        <position position="245"/>
    </location>
    <ligand>
        <name>Zn(2+)</name>
        <dbReference type="ChEBI" id="CHEBI:29105"/>
    </ligand>
</feature>
<dbReference type="NCBIfam" id="NF007024">
    <property type="entry name" value="PRK09490.1"/>
    <property type="match status" value="1"/>
</dbReference>
<dbReference type="InterPro" id="IPR050554">
    <property type="entry name" value="Met_Synthase/Corrinoid"/>
</dbReference>
<feature type="domain" description="Hcy-binding" evidence="25">
    <location>
        <begin position="3"/>
        <end position="323"/>
    </location>
</feature>
<evidence type="ECO:0000256" key="22">
    <source>
        <dbReference type="PIRSR" id="PIRSR000381-1"/>
    </source>
</evidence>
<dbReference type="PANTHER" id="PTHR45833:SF1">
    <property type="entry name" value="METHIONINE SYNTHASE"/>
    <property type="match status" value="1"/>
</dbReference>
<dbReference type="InterPro" id="IPR011005">
    <property type="entry name" value="Dihydropteroate_synth-like_sf"/>
</dbReference>
<evidence type="ECO:0000259" key="25">
    <source>
        <dbReference type="PROSITE" id="PS50970"/>
    </source>
</evidence>
<dbReference type="FunFam" id="3.20.20.330:FF:000001">
    <property type="entry name" value="Methionine synthase"/>
    <property type="match status" value="1"/>
</dbReference>
<dbReference type="GO" id="GO:0008705">
    <property type="term" value="F:methionine synthase activity"/>
    <property type="evidence" value="ECO:0007669"/>
    <property type="project" value="UniProtKB-UniRule"/>
</dbReference>
<dbReference type="CDD" id="cd02069">
    <property type="entry name" value="methionine_synthase_B12_BD"/>
    <property type="match status" value="1"/>
</dbReference>
<dbReference type="RefSeq" id="WP_173072543.1">
    <property type="nucleotide sequence ID" value="NZ_CP041345.1"/>
</dbReference>
<dbReference type="PIRSF" id="PIRSF000381">
    <property type="entry name" value="MetH"/>
    <property type="match status" value="1"/>
</dbReference>
<dbReference type="SMART" id="SM01018">
    <property type="entry name" value="B12-binding_2"/>
    <property type="match status" value="1"/>
</dbReference>
<dbReference type="Pfam" id="PF02310">
    <property type="entry name" value="B12-binding"/>
    <property type="match status" value="1"/>
</dbReference>
<evidence type="ECO:0000259" key="27">
    <source>
        <dbReference type="PROSITE" id="PS50974"/>
    </source>
</evidence>
<evidence type="ECO:0000256" key="4">
    <source>
        <dbReference type="ARBA" id="ARBA00005178"/>
    </source>
</evidence>
<name>A0A7D4CFH1_9BACT</name>
<feature type="binding site" evidence="23">
    <location>
        <position position="1131"/>
    </location>
    <ligand>
        <name>S-adenosyl-L-methionine</name>
        <dbReference type="ChEBI" id="CHEBI:59789"/>
    </ligand>
</feature>
<dbReference type="Pfam" id="PF00809">
    <property type="entry name" value="Pterin_bind"/>
    <property type="match status" value="1"/>
</dbReference>
<evidence type="ECO:0000256" key="9">
    <source>
        <dbReference type="ARBA" id="ARBA00022605"/>
    </source>
</evidence>
<evidence type="ECO:0000256" key="10">
    <source>
        <dbReference type="ARBA" id="ARBA00022628"/>
    </source>
</evidence>
<keyword evidence="12 21" id="KW-0949">S-adenosyl-L-methionine</keyword>
<feature type="domain" description="AdoMet activation" evidence="27">
    <location>
        <begin position="892"/>
        <end position="1222"/>
    </location>
</feature>
<dbReference type="GO" id="GO:0046653">
    <property type="term" value="P:tetrahydrofolate metabolic process"/>
    <property type="evidence" value="ECO:0007669"/>
    <property type="project" value="TreeGrafter"/>
</dbReference>